<evidence type="ECO:0000256" key="1">
    <source>
        <dbReference type="ARBA" id="ARBA00004162"/>
    </source>
</evidence>
<dbReference type="Pfam" id="PF18927">
    <property type="entry name" value="CrtO"/>
    <property type="match status" value="1"/>
</dbReference>
<keyword evidence="3" id="KW-0808">Transferase</keyword>
<evidence type="ECO:0000256" key="3">
    <source>
        <dbReference type="ARBA" id="ARBA00022679"/>
    </source>
</evidence>
<evidence type="ECO:0000256" key="5">
    <source>
        <dbReference type="ARBA" id="ARBA00022729"/>
    </source>
</evidence>
<comment type="similarity">
    <text evidence="10">Belongs to the acyltransferase CrtO family.</text>
</comment>
<comment type="pathway">
    <text evidence="9">Carotenoid biosynthesis; staphyloxanthin biosynthesis; staphyloxanthin from farnesyl diphosphate: step 5/5.</text>
</comment>
<evidence type="ECO:0000256" key="11">
    <source>
        <dbReference type="ARBA" id="ARBA00023667"/>
    </source>
</evidence>
<protein>
    <recommendedName>
        <fullName evidence="11">Glycosyl-4,4'-diaponeurosporenoate acyltransferase</fullName>
    </recommendedName>
</protein>
<keyword evidence="7 13" id="KW-0472">Membrane</keyword>
<evidence type="ECO:0000256" key="10">
    <source>
        <dbReference type="ARBA" id="ARBA00023603"/>
    </source>
</evidence>
<evidence type="ECO:0000256" key="7">
    <source>
        <dbReference type="ARBA" id="ARBA00023136"/>
    </source>
</evidence>
<sequence>MMDSNKWLASVIATLIAIFTSWGVGEMFSYGSFVFAWSLNFILMSWYTYLASQVNLKLDSDYFEPKPIERNGSIYKYLGVQAYRKTLVWIGWEKINKKKNPIKNSLLSLKVNEYNTRASELGHTIIALIVFAIAIGVSSSLGEAKWLILTNLFLNIYPIMVQRFNRPRYSRIIGLRRNINVSKII</sequence>
<dbReference type="Proteomes" id="UP001597094">
    <property type="component" value="Unassembled WGS sequence"/>
</dbReference>
<keyword evidence="5" id="KW-0732">Signal</keyword>
<gene>
    <name evidence="14" type="ORF">ACFQ2O_16105</name>
</gene>
<keyword evidence="2" id="KW-1003">Cell membrane</keyword>
<comment type="subcellular location">
    <subcellularLocation>
        <location evidence="1">Cell membrane</location>
        <topology evidence="1">Single-pass membrane protein</topology>
    </subcellularLocation>
</comment>
<accession>A0ABW3SUC2</accession>
<evidence type="ECO:0000256" key="4">
    <source>
        <dbReference type="ARBA" id="ARBA00022692"/>
    </source>
</evidence>
<comment type="function">
    <text evidence="12">Catalyzes the acylation of glycosyl-4,4'-diaponeurosporenoate, i.e. the esterification of glucose at the C6'' position with the carboxyl group of the C(15) fatty acid 12-methyltetradecanoic acid, to yield staphyloxanthin. This is the last step in the biosynthesis of this orange pigment, present in most staphylococci strains.</text>
</comment>
<evidence type="ECO:0000256" key="13">
    <source>
        <dbReference type="SAM" id="Phobius"/>
    </source>
</evidence>
<evidence type="ECO:0000256" key="2">
    <source>
        <dbReference type="ARBA" id="ARBA00022475"/>
    </source>
</evidence>
<proteinExistence type="inferred from homology"/>
<keyword evidence="15" id="KW-1185">Reference proteome</keyword>
<keyword evidence="4 13" id="KW-0812">Transmembrane</keyword>
<dbReference type="RefSeq" id="WP_377529950.1">
    <property type="nucleotide sequence ID" value="NZ_JBHTLD010000171.1"/>
</dbReference>
<organism evidence="14 15">
    <name type="scientific">Pontibacter rugosus</name>
    <dbReference type="NCBI Taxonomy" id="1745966"/>
    <lineage>
        <taxon>Bacteria</taxon>
        <taxon>Pseudomonadati</taxon>
        <taxon>Bacteroidota</taxon>
        <taxon>Cytophagia</taxon>
        <taxon>Cytophagales</taxon>
        <taxon>Hymenobacteraceae</taxon>
        <taxon>Pontibacter</taxon>
    </lineage>
</organism>
<evidence type="ECO:0000256" key="9">
    <source>
        <dbReference type="ARBA" id="ARBA00023588"/>
    </source>
</evidence>
<feature type="transmembrane region" description="Helical" evidence="13">
    <location>
        <begin position="144"/>
        <end position="161"/>
    </location>
</feature>
<evidence type="ECO:0000256" key="8">
    <source>
        <dbReference type="ARBA" id="ARBA00023315"/>
    </source>
</evidence>
<name>A0ABW3SUC2_9BACT</name>
<evidence type="ECO:0000313" key="14">
    <source>
        <dbReference type="EMBL" id="MFD1187741.1"/>
    </source>
</evidence>
<feature type="transmembrane region" description="Helical" evidence="13">
    <location>
        <begin position="30"/>
        <end position="50"/>
    </location>
</feature>
<keyword evidence="6 13" id="KW-1133">Transmembrane helix</keyword>
<keyword evidence="8" id="KW-0012">Acyltransferase</keyword>
<comment type="caution">
    <text evidence="14">The sequence shown here is derived from an EMBL/GenBank/DDBJ whole genome shotgun (WGS) entry which is preliminary data.</text>
</comment>
<evidence type="ECO:0000256" key="6">
    <source>
        <dbReference type="ARBA" id="ARBA00022989"/>
    </source>
</evidence>
<evidence type="ECO:0000313" key="15">
    <source>
        <dbReference type="Proteomes" id="UP001597094"/>
    </source>
</evidence>
<dbReference type="InterPro" id="IPR044021">
    <property type="entry name" value="CrtO"/>
</dbReference>
<evidence type="ECO:0000256" key="12">
    <source>
        <dbReference type="ARBA" id="ARBA00025324"/>
    </source>
</evidence>
<feature type="transmembrane region" description="Helical" evidence="13">
    <location>
        <begin position="7"/>
        <end position="24"/>
    </location>
</feature>
<reference evidence="15" key="1">
    <citation type="journal article" date="2019" name="Int. J. Syst. Evol. Microbiol.">
        <title>The Global Catalogue of Microorganisms (GCM) 10K type strain sequencing project: providing services to taxonomists for standard genome sequencing and annotation.</title>
        <authorList>
            <consortium name="The Broad Institute Genomics Platform"/>
            <consortium name="The Broad Institute Genome Sequencing Center for Infectious Disease"/>
            <person name="Wu L."/>
            <person name="Ma J."/>
        </authorList>
    </citation>
    <scope>NUCLEOTIDE SEQUENCE [LARGE SCALE GENOMIC DNA]</scope>
    <source>
        <strain evidence="15">JCM 31319</strain>
    </source>
</reference>
<feature type="transmembrane region" description="Helical" evidence="13">
    <location>
        <begin position="121"/>
        <end position="138"/>
    </location>
</feature>
<dbReference type="EMBL" id="JBHTLD010000171">
    <property type="protein sequence ID" value="MFD1187741.1"/>
    <property type="molecule type" value="Genomic_DNA"/>
</dbReference>